<reference evidence="1 2" key="1">
    <citation type="submission" date="2021-06" db="EMBL/GenBank/DDBJ databases">
        <title>Caerostris extrusa draft genome.</title>
        <authorList>
            <person name="Kono N."/>
            <person name="Arakawa K."/>
        </authorList>
    </citation>
    <scope>NUCLEOTIDE SEQUENCE [LARGE SCALE GENOMIC DNA]</scope>
</reference>
<organism evidence="1 2">
    <name type="scientific">Caerostris extrusa</name>
    <name type="common">Bark spider</name>
    <name type="synonym">Caerostris bankana</name>
    <dbReference type="NCBI Taxonomy" id="172846"/>
    <lineage>
        <taxon>Eukaryota</taxon>
        <taxon>Metazoa</taxon>
        <taxon>Ecdysozoa</taxon>
        <taxon>Arthropoda</taxon>
        <taxon>Chelicerata</taxon>
        <taxon>Arachnida</taxon>
        <taxon>Araneae</taxon>
        <taxon>Araneomorphae</taxon>
        <taxon>Entelegynae</taxon>
        <taxon>Araneoidea</taxon>
        <taxon>Araneidae</taxon>
        <taxon>Caerostris</taxon>
    </lineage>
</organism>
<comment type="caution">
    <text evidence="1">The sequence shown here is derived from an EMBL/GenBank/DDBJ whole genome shotgun (WGS) entry which is preliminary data.</text>
</comment>
<evidence type="ECO:0000313" key="2">
    <source>
        <dbReference type="Proteomes" id="UP001054945"/>
    </source>
</evidence>
<dbReference type="AlphaFoldDB" id="A0AAV4N6M3"/>
<gene>
    <name evidence="1" type="primary">AVEN_118630_1</name>
    <name evidence="1" type="ORF">CEXT_107991</name>
</gene>
<name>A0AAV4N6M3_CAEEX</name>
<accession>A0AAV4N6M3</accession>
<evidence type="ECO:0000313" key="1">
    <source>
        <dbReference type="EMBL" id="GIX79608.1"/>
    </source>
</evidence>
<dbReference type="Proteomes" id="UP001054945">
    <property type="component" value="Unassembled WGS sequence"/>
</dbReference>
<dbReference type="EMBL" id="BPLR01002954">
    <property type="protein sequence ID" value="GIX79608.1"/>
    <property type="molecule type" value="Genomic_DNA"/>
</dbReference>
<sequence>MFEEDFKGRLEDSEDFLENLKTVAGTAICLRKNSKKKSRHITAFETLKSALMNVTPIVAEDLDVKTMNIPTLSLNTLRSLHKELCKDAGSTEKYHWEPRYMSYDGVTRRNFKQPTKKWVDFHEEDEEYEIDNPEVEEVKMDYDERLWYEKVVQAQIENEEKLLQMPAYTRRINLNKRESTEFNIYDNYLQQIMKCSEINKEDTNCTYRGVDYNVSVTDHIHNFIQPSSKKALYY</sequence>
<keyword evidence="2" id="KW-1185">Reference proteome</keyword>
<protein>
    <submittedName>
        <fullName evidence="1">Uncharacterized protein</fullName>
    </submittedName>
</protein>
<proteinExistence type="predicted"/>